<feature type="transmembrane region" description="Helical" evidence="11">
    <location>
        <begin position="375"/>
        <end position="391"/>
    </location>
</feature>
<feature type="transmembrane region" description="Helical" evidence="11">
    <location>
        <begin position="89"/>
        <end position="110"/>
    </location>
</feature>
<comment type="pathway">
    <text evidence="2">Glycolipid biosynthesis; glycosylphosphatidylinositol-anchor biosynthesis.</text>
</comment>
<feature type="transmembrane region" description="Helical" evidence="11">
    <location>
        <begin position="349"/>
        <end position="369"/>
    </location>
</feature>
<dbReference type="Pfam" id="PF03901">
    <property type="entry name" value="Glyco_transf_22"/>
    <property type="match status" value="2"/>
</dbReference>
<feature type="transmembrane region" description="Helical" evidence="11">
    <location>
        <begin position="150"/>
        <end position="169"/>
    </location>
</feature>
<gene>
    <name evidence="14" type="primary">ORF99753</name>
</gene>
<dbReference type="GO" id="GO:0005789">
    <property type="term" value="C:endoplasmic reticulum membrane"/>
    <property type="evidence" value="ECO:0007669"/>
    <property type="project" value="UniProtKB-SubCell"/>
</dbReference>
<feature type="transmembrane region" description="Helical" evidence="11">
    <location>
        <begin position="558"/>
        <end position="575"/>
    </location>
</feature>
<dbReference type="AlphaFoldDB" id="A0A0B7A8S6"/>
<dbReference type="PANTHER" id="PTHR22760">
    <property type="entry name" value="GLYCOSYLTRANSFERASE"/>
    <property type="match status" value="1"/>
</dbReference>
<dbReference type="EMBL" id="HACG01029526">
    <property type="protein sequence ID" value="CEK76391.1"/>
    <property type="molecule type" value="Transcribed_RNA"/>
</dbReference>
<comment type="similarity">
    <text evidence="10">Belongs to the glycosyltransferase 22 family. PIGZ subfamily.</text>
</comment>
<evidence type="ECO:0000256" key="4">
    <source>
        <dbReference type="ARBA" id="ARBA00022676"/>
    </source>
</evidence>
<feature type="transmembrane region" description="Helical" evidence="11">
    <location>
        <begin position="501"/>
        <end position="522"/>
    </location>
</feature>
<evidence type="ECO:0000256" key="9">
    <source>
        <dbReference type="ARBA" id="ARBA00023136"/>
    </source>
</evidence>
<feature type="region of interest" description="Disordered" evidence="12">
    <location>
        <begin position="242"/>
        <end position="323"/>
    </location>
</feature>
<evidence type="ECO:0000256" key="1">
    <source>
        <dbReference type="ARBA" id="ARBA00004477"/>
    </source>
</evidence>
<feature type="transmembrane region" description="Helical" evidence="11">
    <location>
        <begin position="582"/>
        <end position="602"/>
    </location>
</feature>
<keyword evidence="9 11" id="KW-0472">Membrane</keyword>
<evidence type="ECO:0000313" key="14">
    <source>
        <dbReference type="EMBL" id="CEK76391.1"/>
    </source>
</evidence>
<evidence type="ECO:0000256" key="2">
    <source>
        <dbReference type="ARBA" id="ARBA00004687"/>
    </source>
</evidence>
<evidence type="ECO:0000256" key="3">
    <source>
        <dbReference type="ARBA" id="ARBA00022502"/>
    </source>
</evidence>
<feature type="transmembrane region" description="Helical" evidence="11">
    <location>
        <begin position="403"/>
        <end position="425"/>
    </location>
</feature>
<accession>A0A0B7A8S6</accession>
<keyword evidence="7 11" id="KW-0256">Endoplasmic reticulum</keyword>
<dbReference type="EC" id="2.4.1.-" evidence="11"/>
<feature type="transmembrane region" description="Helical" evidence="11">
    <location>
        <begin position="60"/>
        <end position="77"/>
    </location>
</feature>
<evidence type="ECO:0000256" key="13">
    <source>
        <dbReference type="SAM" id="SignalP"/>
    </source>
</evidence>
<name>A0A0B7A8S6_9EUPU</name>
<keyword evidence="5" id="KW-0808">Transferase</keyword>
<evidence type="ECO:0000256" key="6">
    <source>
        <dbReference type="ARBA" id="ARBA00022692"/>
    </source>
</evidence>
<feature type="transmembrane region" description="Helical" evidence="11">
    <location>
        <begin position="534"/>
        <end position="552"/>
    </location>
</feature>
<dbReference type="GO" id="GO:0006506">
    <property type="term" value="P:GPI anchor biosynthetic process"/>
    <property type="evidence" value="ECO:0007669"/>
    <property type="project" value="UniProtKB-KW"/>
</dbReference>
<feature type="signal peptide" evidence="13">
    <location>
        <begin position="1"/>
        <end position="24"/>
    </location>
</feature>
<keyword evidence="3" id="KW-0337">GPI-anchor biosynthesis</keyword>
<evidence type="ECO:0000256" key="11">
    <source>
        <dbReference type="RuleBase" id="RU363075"/>
    </source>
</evidence>
<dbReference type="InterPro" id="IPR005599">
    <property type="entry name" value="GPI_mannosylTrfase"/>
</dbReference>
<keyword evidence="6 11" id="KW-0812">Transmembrane</keyword>
<sequence>MNKLATFLLCVNFITVLFPQPGYIHPDEFFQSSEIVAGDVLGVQHFRVWEFNGTSAVRNIVFPYLVLSPFLYLLQWINSTNISELHLSAVKVVMATRLPISFLSLLGYLATGRLADAFHVNKYVSTVLYCSSYVTWTYYTRTFSNSVESVLLAIVLQLVLIFSGTTGNYENKPLADDGKHKSKSGYTKEETIEKLQTNQQTPHIEDLQEAVAECKIKLNNTRLTPIKKKTIVKQPNSRNKLEFGKNCEETKKTESDGKTKKEISEKTNKKNSEKAVSEKSEKKVLETTGKEMEKAVPEKTGKEMSEKAVPEKSEGKISGDVNTDNKKDRLGNVERELIWKENIAELSHLRAIIVKLISFLLGAVVSAGFFNRPTFLVFALVPTIYWVWNVTRSDYRGRWNGVPLIVIIFNFSVGALFTFGTFVLLDTIYFNPEFLIVFSRFLKSCQDGQFSWHILQTGIEEVMSTFVVTPWNFIKYNSNSNNLAQHGLHPRYTHFLINLPLLLGPLFIPFIIVCIMSLVQLLNKSDNKTSKSNLAWMTFMALVPVLALSVFPHQEPRFLIPALPIFVVLGAKIVSAMTPGKVPFYALWALFNIILTLVYGYMHQAAMIPALSIYQQKLSSSSHLSKNHHAIFYKTYPPPRHLLLLRPENVNVSIHELAGAPIDTFLQTVKEVQSVCQNSQCQVYVFVPSTVTPQVLKYLPGKKINTTSICPHLSMEAPPRLWAWWKKRLSFEDMIMDMCLNIITLTYG</sequence>
<reference evidence="14" key="1">
    <citation type="submission" date="2014-12" db="EMBL/GenBank/DDBJ databases">
        <title>Insight into the proteome of Arion vulgaris.</title>
        <authorList>
            <person name="Aradska J."/>
            <person name="Bulat T."/>
            <person name="Smidak R."/>
            <person name="Sarate P."/>
            <person name="Gangsoo J."/>
            <person name="Sialana F."/>
            <person name="Bilban M."/>
            <person name="Lubec G."/>
        </authorList>
    </citation>
    <scope>NUCLEOTIDE SEQUENCE</scope>
    <source>
        <tissue evidence="14">Skin</tissue>
    </source>
</reference>
<evidence type="ECO:0000256" key="10">
    <source>
        <dbReference type="ARBA" id="ARBA00038466"/>
    </source>
</evidence>
<evidence type="ECO:0000256" key="8">
    <source>
        <dbReference type="ARBA" id="ARBA00022989"/>
    </source>
</evidence>
<evidence type="ECO:0000256" key="5">
    <source>
        <dbReference type="ARBA" id="ARBA00022679"/>
    </source>
</evidence>
<feature type="chain" id="PRO_5002127444" description="Mannosyltransferase" evidence="13">
    <location>
        <begin position="25"/>
        <end position="748"/>
    </location>
</feature>
<keyword evidence="8 11" id="KW-1133">Transmembrane helix</keyword>
<comment type="subcellular location">
    <subcellularLocation>
        <location evidence="1 11">Endoplasmic reticulum membrane</location>
        <topology evidence="1 11">Multi-pass membrane protein</topology>
    </subcellularLocation>
</comment>
<keyword evidence="4 11" id="KW-0328">Glycosyltransferase</keyword>
<keyword evidence="13" id="KW-0732">Signal</keyword>
<organism evidence="14">
    <name type="scientific">Arion vulgaris</name>
    <dbReference type="NCBI Taxonomy" id="1028688"/>
    <lineage>
        <taxon>Eukaryota</taxon>
        <taxon>Metazoa</taxon>
        <taxon>Spiralia</taxon>
        <taxon>Lophotrochozoa</taxon>
        <taxon>Mollusca</taxon>
        <taxon>Gastropoda</taxon>
        <taxon>Heterobranchia</taxon>
        <taxon>Euthyneura</taxon>
        <taxon>Panpulmonata</taxon>
        <taxon>Eupulmonata</taxon>
        <taxon>Stylommatophora</taxon>
        <taxon>Helicina</taxon>
        <taxon>Arionoidea</taxon>
        <taxon>Arionidae</taxon>
        <taxon>Arion</taxon>
    </lineage>
</organism>
<proteinExistence type="inferred from homology"/>
<protein>
    <recommendedName>
        <fullName evidence="11">Mannosyltransferase</fullName>
        <ecNumber evidence="11">2.4.1.-</ecNumber>
    </recommendedName>
</protein>
<dbReference type="GO" id="GO:0000026">
    <property type="term" value="F:alpha-1,2-mannosyltransferase activity"/>
    <property type="evidence" value="ECO:0007669"/>
    <property type="project" value="TreeGrafter"/>
</dbReference>
<evidence type="ECO:0000256" key="7">
    <source>
        <dbReference type="ARBA" id="ARBA00022824"/>
    </source>
</evidence>
<evidence type="ECO:0000256" key="12">
    <source>
        <dbReference type="SAM" id="MobiDB-lite"/>
    </source>
</evidence>
<dbReference type="PANTHER" id="PTHR22760:SF3">
    <property type="entry name" value="GPI MANNOSYLTRANSFERASE 4"/>
    <property type="match status" value="1"/>
</dbReference>